<evidence type="ECO:0000313" key="1">
    <source>
        <dbReference type="EMBL" id="MBC3794668.1"/>
    </source>
</evidence>
<name>A0ABR6WEP6_9BACT</name>
<comment type="caution">
    <text evidence="1">The sequence shown here is derived from an EMBL/GenBank/DDBJ whole genome shotgun (WGS) entry which is preliminary data.</text>
</comment>
<dbReference type="InterPro" id="IPR029044">
    <property type="entry name" value="Nucleotide-diphossugar_trans"/>
</dbReference>
<accession>A0ABR6WEP6</accession>
<evidence type="ECO:0000313" key="2">
    <source>
        <dbReference type="Proteomes" id="UP000700732"/>
    </source>
</evidence>
<dbReference type="RefSeq" id="WP_186741393.1">
    <property type="nucleotide sequence ID" value="NZ_VFIA01000054.1"/>
</dbReference>
<protein>
    <recommendedName>
        <fullName evidence="3">Sugar transferase</fullName>
    </recommendedName>
</protein>
<sequence>MEALRRNHLADVSKLYVFVDGPKGIADVQRVDQVKLLIDKLSNFQSIERHYSSINRGLATSVISGVTQVLSNHPSAIILEDDLITAPSFLKYMNACINLYADEKTVASVSGYTFPFPVLQNYAYDAYFFPRYSSWGWATWADRWRLADWQVSDFDQFMLDKQAQHEFSKGGTDLVGMLKKQMNGELDSWAIRWGYSQFKQKSYTVYPTRSKVNNIGFDEDATHTTNVFNRYKTVLDDQSDKVFSLPPVGLISDYYLNVFRKKYSKSTRIFNRMKTLIGMR</sequence>
<dbReference type="Gene3D" id="3.90.550.10">
    <property type="entry name" value="Spore Coat Polysaccharide Biosynthesis Protein SpsA, Chain A"/>
    <property type="match status" value="1"/>
</dbReference>
<dbReference type="SUPFAM" id="SSF53448">
    <property type="entry name" value="Nucleotide-diphospho-sugar transferases"/>
    <property type="match status" value="1"/>
</dbReference>
<gene>
    <name evidence="1" type="ORF">FH603_5198</name>
</gene>
<dbReference type="EMBL" id="VFIA01000054">
    <property type="protein sequence ID" value="MBC3794668.1"/>
    <property type="molecule type" value="Genomic_DNA"/>
</dbReference>
<organism evidence="1 2">
    <name type="scientific">Spirosoma utsteinense</name>
    <dbReference type="NCBI Taxonomy" id="2585773"/>
    <lineage>
        <taxon>Bacteria</taxon>
        <taxon>Pseudomonadati</taxon>
        <taxon>Bacteroidota</taxon>
        <taxon>Cytophagia</taxon>
        <taxon>Cytophagales</taxon>
        <taxon>Cytophagaceae</taxon>
        <taxon>Spirosoma</taxon>
    </lineage>
</organism>
<keyword evidence="2" id="KW-1185">Reference proteome</keyword>
<proteinExistence type="predicted"/>
<evidence type="ECO:0008006" key="3">
    <source>
        <dbReference type="Google" id="ProtNLM"/>
    </source>
</evidence>
<dbReference type="Proteomes" id="UP000700732">
    <property type="component" value="Unassembled WGS sequence"/>
</dbReference>
<reference evidence="1 2" key="1">
    <citation type="submission" date="2019-06" db="EMBL/GenBank/DDBJ databases">
        <title>Spirosoma utsteinense sp. nov. isolated from Antarctic ice-free soils.</title>
        <authorList>
            <person name="Tahon G."/>
        </authorList>
    </citation>
    <scope>NUCLEOTIDE SEQUENCE [LARGE SCALE GENOMIC DNA]</scope>
    <source>
        <strain evidence="1 2">LMG 31447</strain>
    </source>
</reference>